<evidence type="ECO:0000313" key="2">
    <source>
        <dbReference type="EMBL" id="GGE79007.1"/>
    </source>
</evidence>
<name>A0A917AX72_9BACI</name>
<comment type="similarity">
    <text evidence="1">Belongs to the RutC family.</text>
</comment>
<dbReference type="Pfam" id="PF01042">
    <property type="entry name" value="Ribonuc_L-PSP"/>
    <property type="match status" value="1"/>
</dbReference>
<dbReference type="InterPro" id="IPR006056">
    <property type="entry name" value="RidA"/>
</dbReference>
<dbReference type="Gene3D" id="3.30.1330.40">
    <property type="entry name" value="RutC-like"/>
    <property type="match status" value="1"/>
</dbReference>
<dbReference type="InterPro" id="IPR019897">
    <property type="entry name" value="RidA_CS"/>
</dbReference>
<dbReference type="NCBIfam" id="TIGR00004">
    <property type="entry name" value="Rid family detoxifying hydrolase"/>
    <property type="match status" value="1"/>
</dbReference>
<dbReference type="FunFam" id="3.30.1330.40:FF:000001">
    <property type="entry name" value="L-PSP family endoribonuclease"/>
    <property type="match status" value="1"/>
</dbReference>
<dbReference type="CDD" id="cd00448">
    <property type="entry name" value="YjgF_YER057c_UK114_family"/>
    <property type="match status" value="1"/>
</dbReference>
<dbReference type="PROSITE" id="PS01094">
    <property type="entry name" value="UPF0076"/>
    <property type="match status" value="1"/>
</dbReference>
<dbReference type="PANTHER" id="PTHR11803">
    <property type="entry name" value="2-IMINOBUTANOATE/2-IMINOPROPANOATE DEAMINASE RIDA"/>
    <property type="match status" value="1"/>
</dbReference>
<organism evidence="2 3">
    <name type="scientific">Priestia taiwanensis</name>
    <dbReference type="NCBI Taxonomy" id="1347902"/>
    <lineage>
        <taxon>Bacteria</taxon>
        <taxon>Bacillati</taxon>
        <taxon>Bacillota</taxon>
        <taxon>Bacilli</taxon>
        <taxon>Bacillales</taxon>
        <taxon>Bacillaceae</taxon>
        <taxon>Priestia</taxon>
    </lineage>
</organism>
<dbReference type="EMBL" id="BMFK01000003">
    <property type="protein sequence ID" value="GGE79007.1"/>
    <property type="molecule type" value="Genomic_DNA"/>
</dbReference>
<dbReference type="AlphaFoldDB" id="A0A917AX72"/>
<dbReference type="InterPro" id="IPR006175">
    <property type="entry name" value="YjgF/YER057c/UK114"/>
</dbReference>
<dbReference type="SUPFAM" id="SSF55298">
    <property type="entry name" value="YjgF-like"/>
    <property type="match status" value="1"/>
</dbReference>
<gene>
    <name evidence="2" type="ORF">GCM10007140_30700</name>
</gene>
<evidence type="ECO:0000256" key="1">
    <source>
        <dbReference type="ARBA" id="ARBA00010552"/>
    </source>
</evidence>
<dbReference type="GO" id="GO:0019239">
    <property type="term" value="F:deaminase activity"/>
    <property type="evidence" value="ECO:0007669"/>
    <property type="project" value="TreeGrafter"/>
</dbReference>
<dbReference type="GO" id="GO:0005829">
    <property type="term" value="C:cytosol"/>
    <property type="evidence" value="ECO:0007669"/>
    <property type="project" value="TreeGrafter"/>
</dbReference>
<sequence length="126" mass="13707">MEKKVVFSEKAPAALGPYSQAMQVNGMVYTSGQLGFVPGTADLFPTVEEQTHQVFKNLQAVLEAAGTNLDKVVKTMVFLSDINDFAAVNEVYAQYFTGDFPARSCVEVSRLPKDALVEIEVIAIAE</sequence>
<dbReference type="PANTHER" id="PTHR11803:SF39">
    <property type="entry name" value="2-IMINOBUTANOATE_2-IMINOPROPANOATE DEAMINASE"/>
    <property type="match status" value="1"/>
</dbReference>
<reference evidence="2" key="2">
    <citation type="submission" date="2020-09" db="EMBL/GenBank/DDBJ databases">
        <authorList>
            <person name="Sun Q."/>
            <person name="Zhou Y."/>
        </authorList>
    </citation>
    <scope>NUCLEOTIDE SEQUENCE</scope>
    <source>
        <strain evidence="2">CGMCC 1.12698</strain>
    </source>
</reference>
<dbReference type="Proteomes" id="UP000605259">
    <property type="component" value="Unassembled WGS sequence"/>
</dbReference>
<protein>
    <submittedName>
        <fullName evidence="2">Reactive intermediate/imine deaminase</fullName>
    </submittedName>
</protein>
<dbReference type="RefSeq" id="WP_188389377.1">
    <property type="nucleotide sequence ID" value="NZ_BMFK01000003.1"/>
</dbReference>
<dbReference type="InterPro" id="IPR035959">
    <property type="entry name" value="RutC-like_sf"/>
</dbReference>
<comment type="caution">
    <text evidence="2">The sequence shown here is derived from an EMBL/GenBank/DDBJ whole genome shotgun (WGS) entry which is preliminary data.</text>
</comment>
<evidence type="ECO:0000313" key="3">
    <source>
        <dbReference type="Proteomes" id="UP000605259"/>
    </source>
</evidence>
<keyword evidence="3" id="KW-1185">Reference proteome</keyword>
<accession>A0A917AX72</accession>
<proteinExistence type="inferred from homology"/>
<reference evidence="2" key="1">
    <citation type="journal article" date="2014" name="Int. J. Syst. Evol. Microbiol.">
        <title>Complete genome sequence of Corynebacterium casei LMG S-19264T (=DSM 44701T), isolated from a smear-ripened cheese.</title>
        <authorList>
            <consortium name="US DOE Joint Genome Institute (JGI-PGF)"/>
            <person name="Walter F."/>
            <person name="Albersmeier A."/>
            <person name="Kalinowski J."/>
            <person name="Ruckert C."/>
        </authorList>
    </citation>
    <scope>NUCLEOTIDE SEQUENCE</scope>
    <source>
        <strain evidence="2">CGMCC 1.12698</strain>
    </source>
</reference>